<dbReference type="RefSeq" id="WP_092865124.1">
    <property type="nucleotide sequence ID" value="NZ_FOQH01000014.1"/>
</dbReference>
<keyword evidence="1" id="KW-0732">Signal</keyword>
<accession>A0A1I3NRW7</accession>
<keyword evidence="3" id="KW-1185">Reference proteome</keyword>
<evidence type="ECO:0000313" key="3">
    <source>
        <dbReference type="Proteomes" id="UP000199377"/>
    </source>
</evidence>
<reference evidence="2 3" key="1">
    <citation type="submission" date="2016-10" db="EMBL/GenBank/DDBJ databases">
        <authorList>
            <person name="de Groot N.N."/>
        </authorList>
    </citation>
    <scope>NUCLEOTIDE SEQUENCE [LARGE SCALE GENOMIC DNA]</scope>
    <source>
        <strain evidence="2 3">CGMCC 1.11030</strain>
    </source>
</reference>
<name>A0A1I3NRW7_9RHOB</name>
<gene>
    <name evidence="2" type="ORF">SAMN05216258_11431</name>
</gene>
<evidence type="ECO:0000256" key="1">
    <source>
        <dbReference type="SAM" id="SignalP"/>
    </source>
</evidence>
<dbReference type="EMBL" id="FOQH01000014">
    <property type="protein sequence ID" value="SFJ11476.1"/>
    <property type="molecule type" value="Genomic_DNA"/>
</dbReference>
<protein>
    <submittedName>
        <fullName evidence="2">Uncharacterized protein</fullName>
    </submittedName>
</protein>
<dbReference type="AlphaFoldDB" id="A0A1I3NRW7"/>
<feature type="signal peptide" evidence="1">
    <location>
        <begin position="1"/>
        <end position="24"/>
    </location>
</feature>
<sequence length="197" mass="19773">MPIHPAASRLGTALVGLATLAACAGGTPGGDAGPPPRPPMAEAECRGLLATASPRTLAAQGAALLIAEPELIEGGTARPVSLRLREQVSGETASLDCVDGSVVWGAIPPGRWNVEALVPAGGAPGAAIPLAGTEAGADELRLGAGETMHLSRPTWTRQGGALSFRSRIDARAQTALVERMAPNVGTALLLRELGEGG</sequence>
<dbReference type="STRING" id="1114924.SAMN05216258_11431"/>
<organism evidence="2 3">
    <name type="scientific">Albimonas pacifica</name>
    <dbReference type="NCBI Taxonomy" id="1114924"/>
    <lineage>
        <taxon>Bacteria</taxon>
        <taxon>Pseudomonadati</taxon>
        <taxon>Pseudomonadota</taxon>
        <taxon>Alphaproteobacteria</taxon>
        <taxon>Rhodobacterales</taxon>
        <taxon>Paracoccaceae</taxon>
        <taxon>Albimonas</taxon>
    </lineage>
</organism>
<feature type="chain" id="PRO_5011521362" evidence="1">
    <location>
        <begin position="25"/>
        <end position="197"/>
    </location>
</feature>
<dbReference type="OrthoDB" id="9917640at2"/>
<dbReference type="Proteomes" id="UP000199377">
    <property type="component" value="Unassembled WGS sequence"/>
</dbReference>
<evidence type="ECO:0000313" key="2">
    <source>
        <dbReference type="EMBL" id="SFJ11476.1"/>
    </source>
</evidence>
<proteinExistence type="predicted"/>